<dbReference type="Proteomes" id="UP000473525">
    <property type="component" value="Unassembled WGS sequence"/>
</dbReference>
<proteinExistence type="predicted"/>
<evidence type="ECO:0000313" key="2">
    <source>
        <dbReference type="Proteomes" id="UP000473525"/>
    </source>
</evidence>
<accession>A0A6L6Y138</accession>
<name>A0A6L6Y138_9ACTN</name>
<protein>
    <submittedName>
        <fullName evidence="1">Uncharacterized protein</fullName>
    </submittedName>
</protein>
<evidence type="ECO:0000313" key="1">
    <source>
        <dbReference type="EMBL" id="MVQ51275.1"/>
    </source>
</evidence>
<reference evidence="1 2" key="1">
    <citation type="submission" date="2019-12" db="EMBL/GenBank/DDBJ databases">
        <authorList>
            <person name="Huq M.A."/>
        </authorList>
    </citation>
    <scope>NUCLEOTIDE SEQUENCE [LARGE SCALE GENOMIC DNA]</scope>
    <source>
        <strain evidence="1 2">MAH-18</strain>
    </source>
</reference>
<comment type="caution">
    <text evidence="1">The sequence shown here is derived from an EMBL/GenBank/DDBJ whole genome shotgun (WGS) entry which is preliminary data.</text>
</comment>
<sequence>MSYVANSIHSLSLGGLVFVANGQTVVYTDATSGETYSFNVLDPETHWGNPQPITVTLLSLMTSGSRVIKLRDENREPSIALTIKASGGAGLAAAEKALVAVVGKPAELKWQPPSPTAALTVFDVVWSRLDHKMDSVGSIGERFLRRSYAIALQALPGARGATKIITPAVATATPTVIDSAASTTNWAVLSPAGATLSVVSGAVRSTYNPATSIGAGLYGSALRRTAAVSTSTEKYISIDWKTSIPSIVGAQTNATTGNLPEVRREPGAVAGFTRSWYQVPDSVTSLAWIQFGIVHPASTGSATLEIDLVQTAATLPISGTARQLSRTINPGGSLPTEGTILVQHPTTALGTTVVFSHPVMGGYSPPLRQWRVASSAVTADSTRVSGAYNLLDTVSQFSIPNTAIPEGGCQLWVRAASGFVGSTTMFWSVYAALPGGIIGGVLLQGSTTITFPAIAPTNYLFPIASFPLPVARAGVAGRTLVEIQAGDNSTKLVYFDEAYLFATERGRLTVVDCGSAAPSPGGSANRLKIAAPSLDEPNGSIMIGTAADWSDAFTPATSAILCDQTGHLFDPDGSVTFTVTPNVTDASVSFEHYRRSHTHAES</sequence>
<dbReference type="AlphaFoldDB" id="A0A6L6Y138"/>
<dbReference type="EMBL" id="WSEK01000005">
    <property type="protein sequence ID" value="MVQ51275.1"/>
    <property type="molecule type" value="Genomic_DNA"/>
</dbReference>
<keyword evidence="2" id="KW-1185">Reference proteome</keyword>
<dbReference type="RefSeq" id="WP_157346046.1">
    <property type="nucleotide sequence ID" value="NZ_WSEK01000005.1"/>
</dbReference>
<gene>
    <name evidence="1" type="ORF">GON03_19005</name>
</gene>
<organism evidence="1 2">
    <name type="scientific">Nocardioides agri</name>
    <dbReference type="NCBI Taxonomy" id="2682843"/>
    <lineage>
        <taxon>Bacteria</taxon>
        <taxon>Bacillati</taxon>
        <taxon>Actinomycetota</taxon>
        <taxon>Actinomycetes</taxon>
        <taxon>Propionibacteriales</taxon>
        <taxon>Nocardioidaceae</taxon>
        <taxon>Nocardioides</taxon>
    </lineage>
</organism>